<keyword evidence="3" id="KW-1185">Reference proteome</keyword>
<dbReference type="PANTHER" id="PTHR35004:SF6">
    <property type="entry name" value="TRANSPOSASE"/>
    <property type="match status" value="1"/>
</dbReference>
<comment type="caution">
    <text evidence="2">The sequence shown here is derived from an EMBL/GenBank/DDBJ whole genome shotgun (WGS) entry which is preliminary data.</text>
</comment>
<dbReference type="Pfam" id="PF13518">
    <property type="entry name" value="HTH_28"/>
    <property type="match status" value="1"/>
</dbReference>
<gene>
    <name evidence="2" type="ORF">L0M17_14540</name>
</gene>
<dbReference type="PANTHER" id="PTHR35004">
    <property type="entry name" value="TRANSPOSASE RV3428C-RELATED"/>
    <property type="match status" value="1"/>
</dbReference>
<evidence type="ECO:0000313" key="2">
    <source>
        <dbReference type="EMBL" id="MCH6471181.1"/>
    </source>
</evidence>
<reference evidence="2 3" key="1">
    <citation type="submission" date="2022-03" db="EMBL/GenBank/DDBJ databases">
        <title>Sinomonas sp. isolated from a soil.</title>
        <authorList>
            <person name="Han J."/>
            <person name="Kim D.-U."/>
        </authorList>
    </citation>
    <scope>NUCLEOTIDE SEQUENCE [LARGE SCALE GENOMIC DNA]</scope>
    <source>
        <strain evidence="2 3">5-5</strain>
    </source>
</reference>
<organism evidence="2 3">
    <name type="scientific">Sinomonas terrae</name>
    <dbReference type="NCBI Taxonomy" id="2908838"/>
    <lineage>
        <taxon>Bacteria</taxon>
        <taxon>Bacillati</taxon>
        <taxon>Actinomycetota</taxon>
        <taxon>Actinomycetes</taxon>
        <taxon>Micrococcales</taxon>
        <taxon>Micrococcaceae</taxon>
        <taxon>Sinomonas</taxon>
    </lineage>
</organism>
<dbReference type="InterPro" id="IPR055247">
    <property type="entry name" value="InsJ-like_HTH"/>
</dbReference>
<dbReference type="InterPro" id="IPR012337">
    <property type="entry name" value="RNaseH-like_sf"/>
</dbReference>
<dbReference type="InterPro" id="IPR036397">
    <property type="entry name" value="RNaseH_sf"/>
</dbReference>
<evidence type="ECO:0000313" key="3">
    <source>
        <dbReference type="Proteomes" id="UP001202922"/>
    </source>
</evidence>
<dbReference type="SUPFAM" id="SSF46689">
    <property type="entry name" value="Homeodomain-like"/>
    <property type="match status" value="1"/>
</dbReference>
<protein>
    <submittedName>
        <fullName evidence="2">DDE-type integrase/transposase/recombinase</fullName>
    </submittedName>
</protein>
<sequence length="477" mass="52377">MPQKNDEEKARTERARAVGLFRYAVIREAADPSLTARQRGALVRELAAAEHRGPFGAPVKVSRETLDRWIRAWRTGGFDALVPAPRNVVPRTAAGVLATAVALKREAPSRTAAQVAAVLREHAGWAPSDRTLQRHFAAHGLNAPASAGEGGHGVFGRFEAEGPNERWTGDALHGPVVGGGKAILFAFIDDNTRLLTGYRWAHREDTVRMEAALRAGIAARGIPRTVYVDNGSPFVDAQFLRALASLGIRLVHSRPGRPQGRGKIERYFRTVREQFLVEVGVGGQVEDLAELNRKFTAWVETVYHRRVHSETGQTPLERWEDGWARSAEHGITVAHASPAQLHEAFLWSAWRKVTKTATVSFEGNTYEVDPALAGRKVELVYDPFDLARIEVRYQGMPMGEALPHRIRSHVHRKARPDEATPVEPAATGIDYLSLVEARHAAELAERIQYSELPLPGLEPEATDGLLAVDAATGEVLA</sequence>
<dbReference type="InterPro" id="IPR015378">
    <property type="entry name" value="Transposase-like_Mu_C"/>
</dbReference>
<evidence type="ECO:0000259" key="1">
    <source>
        <dbReference type="PROSITE" id="PS50994"/>
    </source>
</evidence>
<dbReference type="Pfam" id="PF00665">
    <property type="entry name" value="rve"/>
    <property type="match status" value="1"/>
</dbReference>
<dbReference type="InterPro" id="IPR009057">
    <property type="entry name" value="Homeodomain-like_sf"/>
</dbReference>
<proteinExistence type="predicted"/>
<feature type="domain" description="Integrase catalytic" evidence="1">
    <location>
        <begin position="159"/>
        <end position="323"/>
    </location>
</feature>
<accession>A0ABS9U3A8</accession>
<dbReference type="Proteomes" id="UP001202922">
    <property type="component" value="Unassembled WGS sequence"/>
</dbReference>
<dbReference type="SUPFAM" id="SSF53098">
    <property type="entry name" value="Ribonuclease H-like"/>
    <property type="match status" value="1"/>
</dbReference>
<dbReference type="Gene3D" id="3.30.420.10">
    <property type="entry name" value="Ribonuclease H-like superfamily/Ribonuclease H"/>
    <property type="match status" value="1"/>
</dbReference>
<dbReference type="RefSeq" id="WP_241054796.1">
    <property type="nucleotide sequence ID" value="NZ_JAKZBV010000001.1"/>
</dbReference>
<dbReference type="InterPro" id="IPR001584">
    <property type="entry name" value="Integrase_cat-core"/>
</dbReference>
<dbReference type="EMBL" id="JAKZBV010000001">
    <property type="protein sequence ID" value="MCH6471181.1"/>
    <property type="molecule type" value="Genomic_DNA"/>
</dbReference>
<dbReference type="Pfam" id="PF09299">
    <property type="entry name" value="Mu-transpos_C"/>
    <property type="match status" value="1"/>
</dbReference>
<dbReference type="PROSITE" id="PS50994">
    <property type="entry name" value="INTEGRASE"/>
    <property type="match status" value="1"/>
</dbReference>
<name>A0ABS9U3A8_9MICC</name>